<dbReference type="AlphaFoldDB" id="A0A0S3S4C8"/>
<proteinExistence type="predicted"/>
<organism evidence="1 2">
    <name type="scientific">Vigna angularis var. angularis</name>
    <dbReference type="NCBI Taxonomy" id="157739"/>
    <lineage>
        <taxon>Eukaryota</taxon>
        <taxon>Viridiplantae</taxon>
        <taxon>Streptophyta</taxon>
        <taxon>Embryophyta</taxon>
        <taxon>Tracheophyta</taxon>
        <taxon>Spermatophyta</taxon>
        <taxon>Magnoliopsida</taxon>
        <taxon>eudicotyledons</taxon>
        <taxon>Gunneridae</taxon>
        <taxon>Pentapetalae</taxon>
        <taxon>rosids</taxon>
        <taxon>fabids</taxon>
        <taxon>Fabales</taxon>
        <taxon>Fabaceae</taxon>
        <taxon>Papilionoideae</taxon>
        <taxon>50 kb inversion clade</taxon>
        <taxon>NPAAA clade</taxon>
        <taxon>indigoferoid/millettioid clade</taxon>
        <taxon>Phaseoleae</taxon>
        <taxon>Vigna</taxon>
    </lineage>
</organism>
<name>A0A0S3S4C8_PHAAN</name>
<accession>A0A0S3S4C8</accession>
<evidence type="ECO:0000313" key="1">
    <source>
        <dbReference type="EMBL" id="BAT87645.1"/>
    </source>
</evidence>
<dbReference type="Proteomes" id="UP000291084">
    <property type="component" value="Chromosome 5"/>
</dbReference>
<keyword evidence="2" id="KW-1185">Reference proteome</keyword>
<evidence type="ECO:0000313" key="2">
    <source>
        <dbReference type="Proteomes" id="UP000291084"/>
    </source>
</evidence>
<dbReference type="EMBL" id="AP015038">
    <property type="protein sequence ID" value="BAT87645.1"/>
    <property type="molecule type" value="Genomic_DNA"/>
</dbReference>
<gene>
    <name evidence="1" type="primary">Vigan.05G103500</name>
    <name evidence="1" type="ORF">VIGAN_05103500</name>
</gene>
<sequence>MCCWALTSACVCQVESDTSESLNTNSANFPFSSQPPSLHNTTPVQGHLSHFLYDALAMFYIYPQKDNNRSEFSMPNQKLQSLYSKQYTYSSS</sequence>
<protein>
    <submittedName>
        <fullName evidence="1">Uncharacterized protein</fullName>
    </submittedName>
</protein>
<reference evidence="1 2" key="1">
    <citation type="journal article" date="2015" name="Sci. Rep.">
        <title>The power of single molecule real-time sequencing technology in the de novo assembly of a eukaryotic genome.</title>
        <authorList>
            <person name="Sakai H."/>
            <person name="Naito K."/>
            <person name="Ogiso-Tanaka E."/>
            <person name="Takahashi Y."/>
            <person name="Iseki K."/>
            <person name="Muto C."/>
            <person name="Satou K."/>
            <person name="Teruya K."/>
            <person name="Shiroma A."/>
            <person name="Shimoji M."/>
            <person name="Hirano T."/>
            <person name="Itoh T."/>
            <person name="Kaga A."/>
            <person name="Tomooka N."/>
        </authorList>
    </citation>
    <scope>NUCLEOTIDE SEQUENCE [LARGE SCALE GENOMIC DNA]</scope>
    <source>
        <strain evidence="2">cv. Shumari</strain>
    </source>
</reference>